<dbReference type="Proteomes" id="UP000261540">
    <property type="component" value="Unplaced"/>
</dbReference>
<keyword evidence="3" id="KW-1185">Reference proteome</keyword>
<dbReference type="Ensembl" id="ENSPKIT00000026008.1">
    <property type="protein sequence ID" value="ENSPKIP00000002070.1"/>
    <property type="gene ID" value="ENSPKIG00000020091.1"/>
</dbReference>
<dbReference type="CTD" id="126133"/>
<dbReference type="AlphaFoldDB" id="A0A3B3Q8W7"/>
<dbReference type="Gene3D" id="3.40.605.10">
    <property type="entry name" value="Aldehyde Dehydrogenase, Chain A, domain 1"/>
    <property type="match status" value="2"/>
</dbReference>
<proteinExistence type="predicted"/>
<dbReference type="SUPFAM" id="SSF53720">
    <property type="entry name" value="ALDH-like"/>
    <property type="match status" value="2"/>
</dbReference>
<dbReference type="Pfam" id="PF00171">
    <property type="entry name" value="Aldedh"/>
    <property type="match status" value="2"/>
</dbReference>
<evidence type="ECO:0000259" key="1">
    <source>
        <dbReference type="Pfam" id="PF00171"/>
    </source>
</evidence>
<feature type="domain" description="Aldehyde dehydrogenase" evidence="1">
    <location>
        <begin position="535"/>
        <end position="757"/>
    </location>
</feature>
<accession>A0A3B3Q8W7</accession>
<dbReference type="KEGG" id="pki:111836929"/>
<dbReference type="InterPro" id="IPR016163">
    <property type="entry name" value="Ald_DH_C"/>
</dbReference>
<name>A0A3B3Q8W7_9TELE</name>
<dbReference type="STRING" id="1676925.ENSPKIP00000002070"/>
<dbReference type="GeneTree" id="ENSGT00940000161135"/>
<dbReference type="PANTHER" id="PTHR11699">
    <property type="entry name" value="ALDEHYDE DEHYDROGENASE-RELATED"/>
    <property type="match status" value="1"/>
</dbReference>
<dbReference type="Gene3D" id="3.40.309.10">
    <property type="entry name" value="Aldehyde Dehydrogenase, Chain A, domain 2"/>
    <property type="match status" value="1"/>
</dbReference>
<organism evidence="2 3">
    <name type="scientific">Paramormyrops kingsleyae</name>
    <dbReference type="NCBI Taxonomy" id="1676925"/>
    <lineage>
        <taxon>Eukaryota</taxon>
        <taxon>Metazoa</taxon>
        <taxon>Chordata</taxon>
        <taxon>Craniata</taxon>
        <taxon>Vertebrata</taxon>
        <taxon>Euteleostomi</taxon>
        <taxon>Actinopterygii</taxon>
        <taxon>Neopterygii</taxon>
        <taxon>Teleostei</taxon>
        <taxon>Osteoglossocephala</taxon>
        <taxon>Osteoglossomorpha</taxon>
        <taxon>Osteoglossiformes</taxon>
        <taxon>Mormyridae</taxon>
        <taxon>Paramormyrops</taxon>
    </lineage>
</organism>
<evidence type="ECO:0000313" key="2">
    <source>
        <dbReference type="Ensembl" id="ENSPKIP00000002070.1"/>
    </source>
</evidence>
<sequence>MAGSSSKTVFDVFRSMEYAPSAPSSAAAQAWLDVHSRSLGFFINGQFVRPAGRQASVLTDASGGSVCSILCASDDDVSLSVSAAKAAFRAWSGLTCPQRARVLRRWAAALQRYAQCLAELCELSQSPSPAAALVRLLQYYASWAQLRDAQLPGWSPVGVVALLLSDDASAYSLLLKAMAALSMGNTVILKPGTGSALPALLLASLGGEAGLPAGAINVVMGQTLSLGVTVARYQHISCVTYSGNEKEGRALSREMAGTGVPVWLSLSSSAVCPFIIFDSADIDSAVDGVIEAAFKKKRDWRWVLCVQESVWDVVAARLKIRMAEMKCVPLLAESDRATVDIAVQEAAQQGATVIQPCPPPSSSAAYPPTVLWGVAPSCPSAVSPPPGPVLPALCFRTTDEGITLGNHSPHGQAGCLWTEDLTLALEAARGLSMGSVWLNSHSVLDPSLPISGAKESGNCTDGGREGLFQFLRPSTSCCLPPSSPLPMDYTTFGSTVSGPSAPAEHKSDQKVPRSFLQLVGGRLCKSDSGCNVAVRTAGGEVLAYCPDSGRKDVRDAVEAALKVQPGWMKKGPASRSQSLYRLSECLNSKRQDMTKSLSTQTGLPLEDAEKEVDLSVSRLCDCAALCDKERGGVQSLLQSGSALSLPESIGVVGVVLPDSRPLLSLVSLLGAAVAAGNAVVMVPSEKYPLLALEFIQILQFSDIPGGVVSILTGRRDHLTQALANHSVIQAIWYWGNQEGRQYLQYTCSGPLKRLWLNGEDKEMEASSGVARDWTSPDPTLLEEVWARASRWKSVWIPTA</sequence>
<protein>
    <submittedName>
        <fullName evidence="2">Aldehyde dehydrogenase 16 family, member A1</fullName>
    </submittedName>
</protein>
<reference evidence="2" key="1">
    <citation type="submission" date="2025-08" db="UniProtKB">
        <authorList>
            <consortium name="Ensembl"/>
        </authorList>
    </citation>
    <scope>IDENTIFICATION</scope>
</reference>
<feature type="domain" description="Aldehyde dehydrogenase" evidence="1">
    <location>
        <begin position="48"/>
        <end position="472"/>
    </location>
</feature>
<reference evidence="2" key="2">
    <citation type="submission" date="2025-09" db="UniProtKB">
        <authorList>
            <consortium name="Ensembl"/>
        </authorList>
    </citation>
    <scope>IDENTIFICATION</scope>
</reference>
<dbReference type="InterPro" id="IPR016161">
    <property type="entry name" value="Ald_DH/histidinol_DH"/>
</dbReference>
<evidence type="ECO:0000313" key="3">
    <source>
        <dbReference type="Proteomes" id="UP000261540"/>
    </source>
</evidence>
<dbReference type="InterPro" id="IPR016162">
    <property type="entry name" value="Ald_DH_N"/>
</dbReference>
<dbReference type="GO" id="GO:0016620">
    <property type="term" value="F:oxidoreductase activity, acting on the aldehyde or oxo group of donors, NAD or NADP as acceptor"/>
    <property type="evidence" value="ECO:0007669"/>
    <property type="project" value="InterPro"/>
</dbReference>
<dbReference type="InterPro" id="IPR015590">
    <property type="entry name" value="Aldehyde_DH_dom"/>
</dbReference>
<dbReference type="OrthoDB" id="310895at2759"/>